<evidence type="ECO:0000259" key="4">
    <source>
        <dbReference type="Pfam" id="PF00496"/>
    </source>
</evidence>
<dbReference type="Pfam" id="PF00496">
    <property type="entry name" value="SBP_bac_5"/>
    <property type="match status" value="1"/>
</dbReference>
<dbReference type="SUPFAM" id="SSF53850">
    <property type="entry name" value="Periplasmic binding protein-like II"/>
    <property type="match status" value="1"/>
</dbReference>
<evidence type="ECO:0000313" key="6">
    <source>
        <dbReference type="Proteomes" id="UP001315686"/>
    </source>
</evidence>
<dbReference type="EMBL" id="JADQAZ010000003">
    <property type="protein sequence ID" value="MBT0958927.1"/>
    <property type="molecule type" value="Genomic_DNA"/>
</dbReference>
<accession>A0AAP2CR05</accession>
<comment type="subcellular location">
    <subcellularLocation>
        <location evidence="1">Periplasm</location>
    </subcellularLocation>
</comment>
<dbReference type="Gene3D" id="3.40.190.10">
    <property type="entry name" value="Periplasmic binding protein-like II"/>
    <property type="match status" value="1"/>
</dbReference>
<dbReference type="CDD" id="cd00995">
    <property type="entry name" value="PBP2_NikA_DppA_OppA_like"/>
    <property type="match status" value="1"/>
</dbReference>
<dbReference type="InterPro" id="IPR039424">
    <property type="entry name" value="SBP_5"/>
</dbReference>
<evidence type="ECO:0000256" key="3">
    <source>
        <dbReference type="SAM" id="SignalP"/>
    </source>
</evidence>
<reference evidence="5 6" key="1">
    <citation type="journal article" date="2021" name="Arch. Microbiol.">
        <title>Harenicola maris gen. nov., sp. nov. isolated from the Sea of Japan shallow sediments.</title>
        <authorList>
            <person name="Romanenko L.A."/>
            <person name="Kurilenko V.V."/>
            <person name="Chernysheva N.Y."/>
            <person name="Tekutyeva L.A."/>
            <person name="Velansky P.V."/>
            <person name="Svetashev V.I."/>
            <person name="Isaeva M.P."/>
        </authorList>
    </citation>
    <scope>NUCLEOTIDE SEQUENCE [LARGE SCALE GENOMIC DNA]</scope>
    <source>
        <strain evidence="5 6">KMM 3653</strain>
    </source>
</reference>
<comment type="caution">
    <text evidence="5">The sequence shown here is derived from an EMBL/GenBank/DDBJ whole genome shotgun (WGS) entry which is preliminary data.</text>
</comment>
<dbReference type="AlphaFoldDB" id="A0AAP2CR05"/>
<dbReference type="PANTHER" id="PTHR30290">
    <property type="entry name" value="PERIPLASMIC BINDING COMPONENT OF ABC TRANSPORTER"/>
    <property type="match status" value="1"/>
</dbReference>
<dbReference type="RefSeq" id="WP_327795141.1">
    <property type="nucleotide sequence ID" value="NZ_JADQAZ010000003.1"/>
</dbReference>
<evidence type="ECO:0000256" key="2">
    <source>
        <dbReference type="ARBA" id="ARBA00005695"/>
    </source>
</evidence>
<gene>
    <name evidence="5" type="ORF">IV417_16190</name>
</gene>
<feature type="chain" id="PRO_5042900189" evidence="3">
    <location>
        <begin position="36"/>
        <end position="382"/>
    </location>
</feature>
<feature type="signal peptide" evidence="3">
    <location>
        <begin position="1"/>
        <end position="35"/>
    </location>
</feature>
<evidence type="ECO:0000256" key="1">
    <source>
        <dbReference type="ARBA" id="ARBA00004418"/>
    </source>
</evidence>
<dbReference type="InterPro" id="IPR000914">
    <property type="entry name" value="SBP_5_dom"/>
</dbReference>
<keyword evidence="6" id="KW-1185">Reference proteome</keyword>
<dbReference type="Gene3D" id="3.10.105.10">
    <property type="entry name" value="Dipeptide-binding Protein, Domain 3"/>
    <property type="match status" value="1"/>
</dbReference>
<dbReference type="Proteomes" id="UP001315686">
    <property type="component" value="Unassembled WGS sequence"/>
</dbReference>
<keyword evidence="3" id="KW-0732">Signal</keyword>
<sequence length="382" mass="42157">MTFLSKFLKPSGTLGSLLVATALVSPLTIPMSATAGPEDNSIVWASHVLPRVLDARIHRRQVEQTVFLQIYDALLDFDSGLNYRPRLAESWEQVDPLTWRFHLREGVQFHNGEPFNAEAAAFSIQQYAELDPPYLYIPNWAPAWPPTAEVEDEYTVVVRTPEPLPNLPRLMMRIGMLPPEATLDPSYADKPVGTGAFKVENWEQGGAIDLAANKDYWDGAPKVDSLKIIAISSAAARVAALQAGEVDFIWEAPLDRLDDLRPDFQIIQLDNPQRNNLIAFNNLAVDSPIADTRVRRALQMTFEGQEIIDGLFEGFASEGLGPVPSAAYGAYNAEGYPGRDFDGARALLEEAGYGEGFDLTLIAQPGSFTNLTSVVEYLQSQM</sequence>
<dbReference type="Gene3D" id="3.90.76.10">
    <property type="entry name" value="Dipeptide-binding Protein, Domain 1"/>
    <property type="match status" value="1"/>
</dbReference>
<organism evidence="5 6">
    <name type="scientific">Harenicola maris</name>
    <dbReference type="NCBI Taxonomy" id="2841044"/>
    <lineage>
        <taxon>Bacteria</taxon>
        <taxon>Pseudomonadati</taxon>
        <taxon>Pseudomonadota</taxon>
        <taxon>Alphaproteobacteria</taxon>
        <taxon>Rhodobacterales</taxon>
        <taxon>Paracoccaceae</taxon>
        <taxon>Harenicola</taxon>
    </lineage>
</organism>
<feature type="domain" description="Solute-binding protein family 5" evidence="4">
    <location>
        <begin position="83"/>
        <end position="382"/>
    </location>
</feature>
<comment type="similarity">
    <text evidence="2">Belongs to the bacterial solute-binding protein 5 family.</text>
</comment>
<protein>
    <submittedName>
        <fullName evidence="5">ABC transporter substrate-binding protein</fullName>
    </submittedName>
</protein>
<evidence type="ECO:0000313" key="5">
    <source>
        <dbReference type="EMBL" id="MBT0958927.1"/>
    </source>
</evidence>
<proteinExistence type="inferred from homology"/>
<name>A0AAP2CR05_9RHOB</name>
<dbReference type="GO" id="GO:1904680">
    <property type="term" value="F:peptide transmembrane transporter activity"/>
    <property type="evidence" value="ECO:0007669"/>
    <property type="project" value="TreeGrafter"/>
</dbReference>
<dbReference type="GO" id="GO:0015833">
    <property type="term" value="P:peptide transport"/>
    <property type="evidence" value="ECO:0007669"/>
    <property type="project" value="TreeGrafter"/>
</dbReference>